<gene>
    <name evidence="2" type="ORF">UFOPK1591_00631</name>
</gene>
<organism evidence="2">
    <name type="scientific">freshwater metagenome</name>
    <dbReference type="NCBI Taxonomy" id="449393"/>
    <lineage>
        <taxon>unclassified sequences</taxon>
        <taxon>metagenomes</taxon>
        <taxon>ecological metagenomes</taxon>
    </lineage>
</organism>
<sequence length="293" mass="29699">MARKIVGIGAAVTALGLAVALTSSPALAAVDDGTWGIWAAEDVSDAPAGTIGFGSTVVPSASYEYTEISGDTGVEIATVNDKDMWVPASSPMGTVFGANGPSDIENLLDYDANEYSESTLVITFDAEVPANELGLVIMDIDGGNDGQPLSADRFTVEATNAAGANLTSSELNGGAFNFCNVPVAEMPGDCEDTAYTGVPTVTEPTATSVFFQADLNASTDEGDSGWVNPTAAVKTMTVTWLSQDGGSSAKLAIAVKKTELANTGLDVTTGALTALGLGVLGAAALIATRRRSA</sequence>
<keyword evidence="1" id="KW-1133">Transmembrane helix</keyword>
<keyword evidence="1" id="KW-0812">Transmembrane</keyword>
<proteinExistence type="predicted"/>
<accession>A0A6J6D9K1</accession>
<name>A0A6J6D9K1_9ZZZZ</name>
<evidence type="ECO:0000256" key="1">
    <source>
        <dbReference type="SAM" id="Phobius"/>
    </source>
</evidence>
<dbReference type="AlphaFoldDB" id="A0A6J6D9K1"/>
<protein>
    <submittedName>
        <fullName evidence="2">Unannotated protein</fullName>
    </submittedName>
</protein>
<feature type="transmembrane region" description="Helical" evidence="1">
    <location>
        <begin position="267"/>
        <end position="287"/>
    </location>
</feature>
<evidence type="ECO:0000313" key="2">
    <source>
        <dbReference type="EMBL" id="CAB4559489.1"/>
    </source>
</evidence>
<reference evidence="2" key="1">
    <citation type="submission" date="2020-05" db="EMBL/GenBank/DDBJ databases">
        <authorList>
            <person name="Chiriac C."/>
            <person name="Salcher M."/>
            <person name="Ghai R."/>
            <person name="Kavagutti S V."/>
        </authorList>
    </citation>
    <scope>NUCLEOTIDE SEQUENCE</scope>
</reference>
<dbReference type="EMBL" id="CAEZTD010000036">
    <property type="protein sequence ID" value="CAB4559489.1"/>
    <property type="molecule type" value="Genomic_DNA"/>
</dbReference>
<dbReference type="NCBIfam" id="TIGR01167">
    <property type="entry name" value="LPXTG_anchor"/>
    <property type="match status" value="1"/>
</dbReference>
<keyword evidence="1" id="KW-0472">Membrane</keyword>